<proteinExistence type="predicted"/>
<evidence type="ECO:0000313" key="9">
    <source>
        <dbReference type="EMBL" id="OGG44366.1"/>
    </source>
</evidence>
<feature type="transmembrane region" description="Helical" evidence="6">
    <location>
        <begin position="605"/>
        <end position="622"/>
    </location>
</feature>
<evidence type="ECO:0000256" key="1">
    <source>
        <dbReference type="ARBA" id="ARBA00004127"/>
    </source>
</evidence>
<feature type="transmembrane region" description="Helical" evidence="6">
    <location>
        <begin position="30"/>
        <end position="53"/>
    </location>
</feature>
<gene>
    <name evidence="9" type="ORF">A3F84_01000</name>
</gene>
<dbReference type="PANTHER" id="PTHR42829">
    <property type="entry name" value="NADH-UBIQUINONE OXIDOREDUCTASE CHAIN 5"/>
    <property type="match status" value="1"/>
</dbReference>
<dbReference type="InterPro" id="IPR001516">
    <property type="entry name" value="Proton_antipo_N"/>
</dbReference>
<feature type="transmembrane region" description="Helical" evidence="6">
    <location>
        <begin position="248"/>
        <end position="266"/>
    </location>
</feature>
<dbReference type="PRINTS" id="PR01435">
    <property type="entry name" value="NPOXDRDTASE5"/>
</dbReference>
<dbReference type="Proteomes" id="UP000178606">
    <property type="component" value="Unassembled WGS sequence"/>
</dbReference>
<evidence type="ECO:0000259" key="8">
    <source>
        <dbReference type="Pfam" id="PF00662"/>
    </source>
</evidence>
<feature type="transmembrane region" description="Helical" evidence="6">
    <location>
        <begin position="501"/>
        <end position="522"/>
    </location>
</feature>
<feature type="transmembrane region" description="Helical" evidence="6">
    <location>
        <begin position="141"/>
        <end position="160"/>
    </location>
</feature>
<feature type="transmembrane region" description="Helical" evidence="6">
    <location>
        <begin position="456"/>
        <end position="474"/>
    </location>
</feature>
<evidence type="ECO:0000259" key="7">
    <source>
        <dbReference type="Pfam" id="PF00361"/>
    </source>
</evidence>
<feature type="domain" description="NADH:quinone oxidoreductase/Mrp antiporter transmembrane" evidence="7">
    <location>
        <begin position="135"/>
        <end position="422"/>
    </location>
</feature>
<keyword evidence="3 6" id="KW-1133">Transmembrane helix</keyword>
<reference evidence="9 10" key="1">
    <citation type="journal article" date="2016" name="Nat. Commun.">
        <title>Thousands of microbial genomes shed light on interconnected biogeochemical processes in an aquifer system.</title>
        <authorList>
            <person name="Anantharaman K."/>
            <person name="Brown C.T."/>
            <person name="Hug L.A."/>
            <person name="Sharon I."/>
            <person name="Castelle C.J."/>
            <person name="Probst A.J."/>
            <person name="Thomas B.C."/>
            <person name="Singh A."/>
            <person name="Wilkins M.J."/>
            <person name="Karaoz U."/>
            <person name="Brodie E.L."/>
            <person name="Williams K.H."/>
            <person name="Hubbard S.S."/>
            <person name="Banfield J.F."/>
        </authorList>
    </citation>
    <scope>NUCLEOTIDE SEQUENCE [LARGE SCALE GENOMIC DNA]</scope>
    <source>
        <strain evidence="10">RIFCSPLOWO2_12_FULL_64_10</strain>
    </source>
</reference>
<dbReference type="EMBL" id="MFKF01000405">
    <property type="protein sequence ID" value="OGG44366.1"/>
    <property type="molecule type" value="Genomic_DNA"/>
</dbReference>
<dbReference type="NCBIfam" id="TIGR01974">
    <property type="entry name" value="NDH_I_L"/>
    <property type="match status" value="1"/>
</dbReference>
<evidence type="ECO:0000313" key="10">
    <source>
        <dbReference type="Proteomes" id="UP000178606"/>
    </source>
</evidence>
<feature type="transmembrane region" description="Helical" evidence="6">
    <location>
        <begin position="278"/>
        <end position="299"/>
    </location>
</feature>
<dbReference type="InterPro" id="IPR003945">
    <property type="entry name" value="NU5C-like"/>
</dbReference>
<evidence type="ECO:0000256" key="5">
    <source>
        <dbReference type="RuleBase" id="RU000320"/>
    </source>
</evidence>
<protein>
    <submittedName>
        <fullName evidence="9">NADH-quinone oxidoreductase subunit L</fullName>
    </submittedName>
</protein>
<dbReference type="PANTHER" id="PTHR42829:SF2">
    <property type="entry name" value="NADH-UBIQUINONE OXIDOREDUCTASE CHAIN 5"/>
    <property type="match status" value="1"/>
</dbReference>
<feature type="transmembrane region" description="Helical" evidence="6">
    <location>
        <begin position="306"/>
        <end position="328"/>
    </location>
</feature>
<sequence>MQTYVIWILLCPLIGVLINGFFGRRLGRGAHVVACGAVGVSWALSILVFLRVLNGDALGVDVPAKLYSWISTDTLNVVVGFRVDELSAVMLLVVTTVSFFVHVYSIGYMRGDPGYARYFTFLNLFVFSMLVLVLADNFVQMFVGWEAVGLCSYLLIGFWYEKKSASDAGKKAFIVNRIGDFGFLIGLLMIFANVGSLDFYFVFRDAHNLPQATVTAIALLLFVGAVGKSAQFPLYVWLPDAMEGPTPVSSLIHAATMVTAGVYMVARCHVLYDLAPAAAAVVAGVGAFTAFFAASIALVTNDIKRVLAYSTVSQLGYMFIGVGVGAYAAGIFHLMTHAFFKGLLFLTAGSVMHAMSGELDMRRMGGLKRRMPVTAWTFVIGAVAIAGVPPLAGFWSKDAILDAAFHGHPILWAVGLVTAFMTAFYVFRLIFMTFFGASRVDREVEHHLHESPPSMTVPLIVLAALSVVAGLVGTSEQGGIFAFLNRAFGDVEGHEGAGGKLGLMAVSVLVGLGGIFVAYRLYLARPYTRERAARPGGALHRLLSSKYYVDEIYHALIVQPVSRFAGFLWDVIDSLIVDGLVNLTGLFVKVVSWVVSRVQTGRTPFYATSMVVGTVVLLYYIIR</sequence>
<feature type="transmembrane region" description="Helical" evidence="6">
    <location>
        <begin position="410"/>
        <end position="435"/>
    </location>
</feature>
<feature type="transmembrane region" description="Helical" evidence="6">
    <location>
        <begin position="373"/>
        <end position="395"/>
    </location>
</feature>
<dbReference type="PRINTS" id="PR01434">
    <property type="entry name" value="NADHDHGNASE5"/>
</dbReference>
<evidence type="ECO:0000256" key="3">
    <source>
        <dbReference type="ARBA" id="ARBA00022989"/>
    </source>
</evidence>
<dbReference type="GO" id="GO:0016020">
    <property type="term" value="C:membrane"/>
    <property type="evidence" value="ECO:0007669"/>
    <property type="project" value="UniProtKB-SubCell"/>
</dbReference>
<dbReference type="GO" id="GO:0042773">
    <property type="term" value="P:ATP synthesis coupled electron transport"/>
    <property type="evidence" value="ECO:0007669"/>
    <property type="project" value="InterPro"/>
</dbReference>
<feature type="transmembrane region" description="Helical" evidence="6">
    <location>
        <begin position="181"/>
        <end position="203"/>
    </location>
</feature>
<dbReference type="Gene3D" id="1.20.5.2700">
    <property type="match status" value="1"/>
</dbReference>
<keyword evidence="4 6" id="KW-0472">Membrane</keyword>
<dbReference type="GO" id="GO:0008137">
    <property type="term" value="F:NADH dehydrogenase (ubiquinone) activity"/>
    <property type="evidence" value="ECO:0007669"/>
    <property type="project" value="InterPro"/>
</dbReference>
<dbReference type="Pfam" id="PF00662">
    <property type="entry name" value="Proton_antipo_N"/>
    <property type="match status" value="1"/>
</dbReference>
<evidence type="ECO:0000256" key="4">
    <source>
        <dbReference type="ARBA" id="ARBA00023136"/>
    </source>
</evidence>
<dbReference type="GO" id="GO:0015990">
    <property type="term" value="P:electron transport coupled proton transport"/>
    <property type="evidence" value="ECO:0007669"/>
    <property type="project" value="TreeGrafter"/>
</dbReference>
<evidence type="ECO:0000256" key="2">
    <source>
        <dbReference type="ARBA" id="ARBA00022692"/>
    </source>
</evidence>
<feature type="transmembrane region" description="Helical" evidence="6">
    <location>
        <begin position="118"/>
        <end position="135"/>
    </location>
</feature>
<evidence type="ECO:0000256" key="6">
    <source>
        <dbReference type="SAM" id="Phobius"/>
    </source>
</evidence>
<dbReference type="NCBIfam" id="NF005141">
    <property type="entry name" value="PRK06590.1"/>
    <property type="match status" value="1"/>
</dbReference>
<accession>A0A1F6C5C2</accession>
<comment type="caution">
    <text evidence="9">The sequence shown here is derived from an EMBL/GenBank/DDBJ whole genome shotgun (WGS) entry which is preliminary data.</text>
</comment>
<dbReference type="GO" id="GO:0003954">
    <property type="term" value="F:NADH dehydrogenase activity"/>
    <property type="evidence" value="ECO:0007669"/>
    <property type="project" value="TreeGrafter"/>
</dbReference>
<name>A0A1F6C5C2_HANXR</name>
<feature type="transmembrane region" description="Helical" evidence="6">
    <location>
        <begin position="86"/>
        <end position="106"/>
    </location>
</feature>
<dbReference type="InterPro" id="IPR018393">
    <property type="entry name" value="NADHpl_OxRdtase_5_subgr"/>
</dbReference>
<feature type="transmembrane region" description="Helical" evidence="6">
    <location>
        <begin position="6"/>
        <end position="23"/>
    </location>
</feature>
<feature type="domain" description="NADH-Ubiquinone oxidoreductase (complex I) chain 5 N-terminal" evidence="8">
    <location>
        <begin position="69"/>
        <end position="119"/>
    </location>
</feature>
<comment type="subcellular location">
    <subcellularLocation>
        <location evidence="1">Endomembrane system</location>
        <topology evidence="1">Multi-pass membrane protein</topology>
    </subcellularLocation>
    <subcellularLocation>
        <location evidence="5">Membrane</location>
        <topology evidence="5">Multi-pass membrane protein</topology>
    </subcellularLocation>
</comment>
<dbReference type="Pfam" id="PF00361">
    <property type="entry name" value="Proton_antipo_M"/>
    <property type="match status" value="1"/>
</dbReference>
<keyword evidence="2 5" id="KW-0812">Transmembrane</keyword>
<feature type="transmembrane region" description="Helical" evidence="6">
    <location>
        <begin position="209"/>
        <end position="227"/>
    </location>
</feature>
<feature type="transmembrane region" description="Helical" evidence="6">
    <location>
        <begin position="334"/>
        <end position="352"/>
    </location>
</feature>
<dbReference type="AlphaFoldDB" id="A0A1F6C5C2"/>
<dbReference type="InterPro" id="IPR001750">
    <property type="entry name" value="ND/Mrp_TM"/>
</dbReference>
<dbReference type="GO" id="GO:0012505">
    <property type="term" value="C:endomembrane system"/>
    <property type="evidence" value="ECO:0007669"/>
    <property type="project" value="UniProtKB-SubCell"/>
</dbReference>
<organism evidence="9 10">
    <name type="scientific">Handelsmanbacteria sp. (strain RIFCSPLOWO2_12_FULL_64_10)</name>
    <dbReference type="NCBI Taxonomy" id="1817868"/>
    <lineage>
        <taxon>Bacteria</taxon>
        <taxon>Candidatus Handelsmaniibacteriota</taxon>
    </lineage>
</organism>